<dbReference type="EMBL" id="JAWDIO010000002">
    <property type="protein sequence ID" value="MDU0354920.1"/>
    <property type="molecule type" value="Genomic_DNA"/>
</dbReference>
<protein>
    <recommendedName>
        <fullName evidence="3">DUF1501 domain-containing protein</fullName>
    </recommendedName>
</protein>
<dbReference type="Proteomes" id="UP001247805">
    <property type="component" value="Unassembled WGS sequence"/>
</dbReference>
<dbReference type="RefSeq" id="WP_316026487.1">
    <property type="nucleotide sequence ID" value="NZ_JAWDIO010000002.1"/>
</dbReference>
<keyword evidence="2" id="KW-1185">Reference proteome</keyword>
<evidence type="ECO:0000313" key="1">
    <source>
        <dbReference type="EMBL" id="MDU0354920.1"/>
    </source>
</evidence>
<accession>A0ABU3SY45</accession>
<gene>
    <name evidence="1" type="ORF">RS130_14275</name>
</gene>
<name>A0ABU3SY45_9ALTE</name>
<comment type="caution">
    <text evidence="1">The sequence shown here is derived from an EMBL/GenBank/DDBJ whole genome shotgun (WGS) entry which is preliminary data.</text>
</comment>
<proteinExistence type="predicted"/>
<sequence>MQRRDFIKASVAGWIISHTAVRQVLAKTPGSNKPSKKIVWVMLRGAMDSLHGVLPIGDPDFMTHRNSLVAPIADQLLPIGKGFALHPALKNCHSWYQNKELSPVIAVASGYRKRSHFDAQDHMESGLNTTDYDSGWLARAVAALNGYGLAISQTIPIGLRGENSTQTLVSGAF</sequence>
<reference evidence="1 2" key="1">
    <citation type="submission" date="2023-10" db="EMBL/GenBank/DDBJ databases">
        <title>Glaciecola aquimarina strain GGW-M5 nov., isolated from a coastal seawater.</title>
        <authorList>
            <person name="Bayburt H."/>
            <person name="Kim J.M."/>
            <person name="Choi B.J."/>
            <person name="Jeon C.O."/>
        </authorList>
    </citation>
    <scope>NUCLEOTIDE SEQUENCE [LARGE SCALE GENOMIC DNA]</scope>
    <source>
        <strain evidence="1 2">KCTC 32108</strain>
    </source>
</reference>
<evidence type="ECO:0008006" key="3">
    <source>
        <dbReference type="Google" id="ProtNLM"/>
    </source>
</evidence>
<evidence type="ECO:0000313" key="2">
    <source>
        <dbReference type="Proteomes" id="UP001247805"/>
    </source>
</evidence>
<organism evidence="1 2">
    <name type="scientific">Paraglaciecola aquimarina</name>
    <dbReference type="NCBI Taxonomy" id="1235557"/>
    <lineage>
        <taxon>Bacteria</taxon>
        <taxon>Pseudomonadati</taxon>
        <taxon>Pseudomonadota</taxon>
        <taxon>Gammaproteobacteria</taxon>
        <taxon>Alteromonadales</taxon>
        <taxon>Alteromonadaceae</taxon>
        <taxon>Paraglaciecola</taxon>
    </lineage>
</organism>